<proteinExistence type="predicted"/>
<name>A0AAV6H1V2_9TELE</name>
<accession>A0AAV6H1V2</accession>
<protein>
    <submittedName>
        <fullName evidence="2">Uncharacterized protein</fullName>
    </submittedName>
</protein>
<comment type="caution">
    <text evidence="2">The sequence shown here is derived from an EMBL/GenBank/DDBJ whole genome shotgun (WGS) entry which is preliminary data.</text>
</comment>
<dbReference type="EMBL" id="JADWDJ010000006">
    <property type="protein sequence ID" value="KAG5280067.1"/>
    <property type="molecule type" value="Genomic_DNA"/>
</dbReference>
<evidence type="ECO:0000256" key="1">
    <source>
        <dbReference type="SAM" id="MobiDB-lite"/>
    </source>
</evidence>
<dbReference type="Proteomes" id="UP000823561">
    <property type="component" value="Chromosome 6"/>
</dbReference>
<evidence type="ECO:0000313" key="3">
    <source>
        <dbReference type="Proteomes" id="UP000823561"/>
    </source>
</evidence>
<gene>
    <name evidence="2" type="ORF">AALO_G00084540</name>
</gene>
<organism evidence="2 3">
    <name type="scientific">Alosa alosa</name>
    <name type="common">allis shad</name>
    <dbReference type="NCBI Taxonomy" id="278164"/>
    <lineage>
        <taxon>Eukaryota</taxon>
        <taxon>Metazoa</taxon>
        <taxon>Chordata</taxon>
        <taxon>Craniata</taxon>
        <taxon>Vertebrata</taxon>
        <taxon>Euteleostomi</taxon>
        <taxon>Actinopterygii</taxon>
        <taxon>Neopterygii</taxon>
        <taxon>Teleostei</taxon>
        <taxon>Clupei</taxon>
        <taxon>Clupeiformes</taxon>
        <taxon>Clupeoidei</taxon>
        <taxon>Clupeidae</taxon>
        <taxon>Alosa</taxon>
    </lineage>
</organism>
<dbReference type="AlphaFoldDB" id="A0AAV6H1V2"/>
<feature type="region of interest" description="Disordered" evidence="1">
    <location>
        <begin position="1"/>
        <end position="32"/>
    </location>
</feature>
<keyword evidence="3" id="KW-1185">Reference proteome</keyword>
<reference evidence="2" key="1">
    <citation type="submission" date="2020-10" db="EMBL/GenBank/DDBJ databases">
        <title>Chromosome-scale genome assembly of the Allis shad, Alosa alosa.</title>
        <authorList>
            <person name="Margot Z."/>
            <person name="Christophe K."/>
            <person name="Cabau C."/>
            <person name="Louis A."/>
            <person name="Berthelot C."/>
            <person name="Parey E."/>
            <person name="Roest Crollius H."/>
            <person name="Montfort J."/>
            <person name="Robinson-Rechavi M."/>
            <person name="Bucao C."/>
            <person name="Bouchez O."/>
            <person name="Gislard M."/>
            <person name="Lluch J."/>
            <person name="Milhes M."/>
            <person name="Lampietro C."/>
            <person name="Lopez Roques C."/>
            <person name="Donnadieu C."/>
            <person name="Braasch I."/>
            <person name="Desvignes T."/>
            <person name="Postlethwait J."/>
            <person name="Bobe J."/>
            <person name="Guiguen Y."/>
        </authorList>
    </citation>
    <scope>NUCLEOTIDE SEQUENCE</scope>
    <source>
        <strain evidence="2">M-15738</strain>
        <tissue evidence="2">Blood</tissue>
    </source>
</reference>
<evidence type="ECO:0000313" key="2">
    <source>
        <dbReference type="EMBL" id="KAG5280067.1"/>
    </source>
</evidence>
<sequence length="130" mass="15573">MAESSFRIPHVLSEGQLDPNFQEGRLRRPTPDKRELDQWVKELERKVARDRMRDKLRHMREAVHRRSQEMWTRRWEWHIYQETQKKKQKERQAALSAQAAVRGYVPCSRALQPFLVGDRTGNRLVTSPKP</sequence>